<dbReference type="Proteomes" id="UP000295345">
    <property type="component" value="Unassembled WGS sequence"/>
</dbReference>
<evidence type="ECO:0000313" key="9">
    <source>
        <dbReference type="Proteomes" id="UP000295345"/>
    </source>
</evidence>
<dbReference type="InterPro" id="IPR020471">
    <property type="entry name" value="AKR"/>
</dbReference>
<feature type="non-terminal residue" evidence="8">
    <location>
        <position position="1"/>
    </location>
</feature>
<feature type="active site" description="Proton donor" evidence="4">
    <location>
        <position position="43"/>
    </location>
</feature>
<dbReference type="PROSITE" id="PS00063">
    <property type="entry name" value="ALDOKETO_REDUCTASE_3"/>
    <property type="match status" value="1"/>
</dbReference>
<reference evidence="8 9" key="1">
    <citation type="submission" date="2019-03" db="EMBL/GenBank/DDBJ databases">
        <title>Draft genome sequences of novel Actinobacteria.</title>
        <authorList>
            <person name="Sahin N."/>
            <person name="Ay H."/>
            <person name="Saygin H."/>
        </authorList>
    </citation>
    <scope>NUCLEOTIDE SEQUENCE [LARGE SCALE GENOMIC DNA]</scope>
    <source>
        <strain evidence="8 9">DSM 41900</strain>
    </source>
</reference>
<dbReference type="FunFam" id="3.20.20.100:FF:000015">
    <property type="entry name" value="Oxidoreductase, aldo/keto reductase family"/>
    <property type="match status" value="1"/>
</dbReference>
<keyword evidence="2" id="KW-0521">NADP</keyword>
<sequence>LPNGVEMPALGLGVYQSAPEDTVDAVRIALETGYRLIDTAAAYFNERQVGEGIVRSGVDRSEIFVTTKLWMSDYGYDRALRAFDASLRRLGLDYLDLYLLHWPVPADAEATVAAYRAAERLFADGRVRAIGVCNHNPDHLATLLEHTEVVPAVNQVELHPFFTQRAVREADAEHGIITQSWSPIGGVNVYQADDPTAAKNPLEHPTVRGLADAYGRTPAQILLRWHLDHGLSAIPKSVHANRIRENFDVFDFALTAEEIAAIDALDTGVRGGPDPDEVSPAVFPLTIDD</sequence>
<accession>A0A4R4SUH1</accession>
<keyword evidence="3" id="KW-0560">Oxidoreductase</keyword>
<dbReference type="EMBL" id="SMKI01000406">
    <property type="protein sequence ID" value="TDC67771.1"/>
    <property type="molecule type" value="Genomic_DNA"/>
</dbReference>
<dbReference type="OrthoDB" id="9804790at2"/>
<gene>
    <name evidence="8" type="ORF">E1283_28320</name>
</gene>
<feature type="binding site" evidence="5">
    <location>
        <position position="101"/>
    </location>
    <ligand>
        <name>substrate</name>
    </ligand>
</feature>
<feature type="domain" description="NADP-dependent oxidoreductase" evidence="7">
    <location>
        <begin position="16"/>
        <end position="266"/>
    </location>
</feature>
<dbReference type="PANTHER" id="PTHR43827">
    <property type="entry name" value="2,5-DIKETO-D-GLUCONIC ACID REDUCTASE"/>
    <property type="match status" value="1"/>
</dbReference>
<comment type="caution">
    <text evidence="8">The sequence shown here is derived from an EMBL/GenBank/DDBJ whole genome shotgun (WGS) entry which is preliminary data.</text>
</comment>
<feature type="site" description="Lowers pKa of active site Tyr" evidence="6">
    <location>
        <position position="68"/>
    </location>
</feature>
<organism evidence="8 9">
    <name type="scientific">Streptomyces hainanensis</name>
    <dbReference type="NCBI Taxonomy" id="402648"/>
    <lineage>
        <taxon>Bacteria</taxon>
        <taxon>Bacillati</taxon>
        <taxon>Actinomycetota</taxon>
        <taxon>Actinomycetes</taxon>
        <taxon>Kitasatosporales</taxon>
        <taxon>Streptomycetaceae</taxon>
        <taxon>Streptomyces</taxon>
    </lineage>
</organism>
<proteinExistence type="inferred from homology"/>
<keyword evidence="9" id="KW-1185">Reference proteome</keyword>
<dbReference type="Pfam" id="PF00248">
    <property type="entry name" value="Aldo_ket_red"/>
    <property type="match status" value="1"/>
</dbReference>
<comment type="similarity">
    <text evidence="1">Belongs to the aldo/keto reductase family.</text>
</comment>
<dbReference type="GO" id="GO:0016616">
    <property type="term" value="F:oxidoreductase activity, acting on the CH-OH group of donors, NAD or NADP as acceptor"/>
    <property type="evidence" value="ECO:0007669"/>
    <property type="project" value="UniProtKB-ARBA"/>
</dbReference>
<dbReference type="AlphaFoldDB" id="A0A4R4SUH1"/>
<evidence type="ECO:0000256" key="2">
    <source>
        <dbReference type="ARBA" id="ARBA00022857"/>
    </source>
</evidence>
<dbReference type="PRINTS" id="PR00069">
    <property type="entry name" value="ALDKETRDTASE"/>
</dbReference>
<evidence type="ECO:0000256" key="3">
    <source>
        <dbReference type="ARBA" id="ARBA00023002"/>
    </source>
</evidence>
<dbReference type="PANTHER" id="PTHR43827:SF3">
    <property type="entry name" value="NADP-DEPENDENT OXIDOREDUCTASE DOMAIN-CONTAINING PROTEIN"/>
    <property type="match status" value="1"/>
</dbReference>
<evidence type="ECO:0000313" key="8">
    <source>
        <dbReference type="EMBL" id="TDC67771.1"/>
    </source>
</evidence>
<dbReference type="InterPro" id="IPR036812">
    <property type="entry name" value="NAD(P)_OxRdtase_dom_sf"/>
</dbReference>
<dbReference type="RefSeq" id="WP_132821016.1">
    <property type="nucleotide sequence ID" value="NZ_SMKI01000406.1"/>
</dbReference>
<name>A0A4R4SUH1_9ACTN</name>
<dbReference type="Gene3D" id="3.20.20.100">
    <property type="entry name" value="NADP-dependent oxidoreductase domain"/>
    <property type="match status" value="1"/>
</dbReference>
<evidence type="ECO:0000256" key="4">
    <source>
        <dbReference type="PIRSR" id="PIRSR000097-1"/>
    </source>
</evidence>
<evidence type="ECO:0000256" key="1">
    <source>
        <dbReference type="ARBA" id="ARBA00007905"/>
    </source>
</evidence>
<dbReference type="InterPro" id="IPR023210">
    <property type="entry name" value="NADP_OxRdtase_dom"/>
</dbReference>
<dbReference type="SUPFAM" id="SSF51430">
    <property type="entry name" value="NAD(P)-linked oxidoreductase"/>
    <property type="match status" value="1"/>
</dbReference>
<evidence type="ECO:0000256" key="5">
    <source>
        <dbReference type="PIRSR" id="PIRSR000097-2"/>
    </source>
</evidence>
<dbReference type="InterPro" id="IPR018170">
    <property type="entry name" value="Aldo/ket_reductase_CS"/>
</dbReference>
<protein>
    <submittedName>
        <fullName evidence="8">Aldo/keto reductase</fullName>
    </submittedName>
</protein>
<dbReference type="PROSITE" id="PS00798">
    <property type="entry name" value="ALDOKETO_REDUCTASE_1"/>
    <property type="match status" value="1"/>
</dbReference>
<evidence type="ECO:0000259" key="7">
    <source>
        <dbReference type="Pfam" id="PF00248"/>
    </source>
</evidence>
<evidence type="ECO:0000256" key="6">
    <source>
        <dbReference type="PIRSR" id="PIRSR000097-3"/>
    </source>
</evidence>
<dbReference type="PIRSF" id="PIRSF000097">
    <property type="entry name" value="AKR"/>
    <property type="match status" value="1"/>
</dbReference>